<dbReference type="EMBL" id="WBUI01000002">
    <property type="protein sequence ID" value="KAB2934632.1"/>
    <property type="molecule type" value="Genomic_DNA"/>
</dbReference>
<organism evidence="1 2">
    <name type="scientific">Leptonema illini</name>
    <dbReference type="NCBI Taxonomy" id="183"/>
    <lineage>
        <taxon>Bacteria</taxon>
        <taxon>Pseudomonadati</taxon>
        <taxon>Spirochaetota</taxon>
        <taxon>Spirochaetia</taxon>
        <taxon>Leptospirales</taxon>
        <taxon>Leptospiraceae</taxon>
        <taxon>Leptonema</taxon>
    </lineage>
</organism>
<dbReference type="Pfam" id="PF02511">
    <property type="entry name" value="Thy1"/>
    <property type="match status" value="2"/>
</dbReference>
<dbReference type="AlphaFoldDB" id="A0A833M374"/>
<evidence type="ECO:0000313" key="2">
    <source>
        <dbReference type="Proteomes" id="UP000460298"/>
    </source>
</evidence>
<accession>A0A833M374</accession>
<dbReference type="PROSITE" id="PS51331">
    <property type="entry name" value="THYX"/>
    <property type="match status" value="2"/>
</dbReference>
<dbReference type="SUPFAM" id="SSF69796">
    <property type="entry name" value="Thymidylate synthase-complementing protein Thy1"/>
    <property type="match status" value="2"/>
</dbReference>
<reference evidence="1 2" key="1">
    <citation type="submission" date="2019-10" db="EMBL/GenBank/DDBJ databases">
        <title>Extracellular Electron Transfer in a Candidatus Methanoperedens spp. Enrichment Culture.</title>
        <authorList>
            <person name="Berger S."/>
            <person name="Rangel Shaw D."/>
            <person name="Berben T."/>
            <person name="In 'T Zandt M."/>
            <person name="Frank J."/>
            <person name="Reimann J."/>
            <person name="Jetten M.S.M."/>
            <person name="Welte C.U."/>
        </authorList>
    </citation>
    <scope>NUCLEOTIDE SEQUENCE [LARGE SCALE GENOMIC DNA]</scope>
    <source>
        <strain evidence="1">SB12</strain>
    </source>
</reference>
<gene>
    <name evidence="1" type="ORF">F9K24_02315</name>
</gene>
<name>A0A833M374_9LEPT</name>
<dbReference type="GO" id="GO:0006231">
    <property type="term" value="P:dTMP biosynthetic process"/>
    <property type="evidence" value="ECO:0007669"/>
    <property type="project" value="InterPro"/>
</dbReference>
<dbReference type="Proteomes" id="UP000460298">
    <property type="component" value="Unassembled WGS sequence"/>
</dbReference>
<dbReference type="GO" id="GO:0050660">
    <property type="term" value="F:flavin adenine dinucleotide binding"/>
    <property type="evidence" value="ECO:0007669"/>
    <property type="project" value="InterPro"/>
</dbReference>
<dbReference type="GO" id="GO:0050797">
    <property type="term" value="F:thymidylate synthase (FAD) activity"/>
    <property type="evidence" value="ECO:0007669"/>
    <property type="project" value="InterPro"/>
</dbReference>
<dbReference type="GO" id="GO:0004799">
    <property type="term" value="F:thymidylate synthase activity"/>
    <property type="evidence" value="ECO:0007669"/>
    <property type="project" value="TreeGrafter"/>
</dbReference>
<protein>
    <submittedName>
        <fullName evidence="1">FAD-dependent thymidylate synthase</fullName>
    </submittedName>
</protein>
<sequence length="531" mass="61269">MNGPVVRLIDATRTPYDLSIASARTCYSSKGIIYPEDVSATPKAVELRDRIARSTLQAGHLTTRQHPHFIFTIDNVSRHLVWCFLHSHPFYNSEQVSQRYVEVKADRYHVPSSLDRDETLRSLYLQVMQKMTDAYFELIRLLEPEAERIFYSIFPARRKSHDRWKNTIHKKAMETARYVLPVATHTYLYHTINGLTLHRYRRMAQASDVPREAKDLVDAMWFAVCDHDPLYAAEMRDSLPLEETTEYHFFNEFFGSNRSESLGFSGSIEKQISKQFVREFDETLQGRIARLCGSNAEAVRTLGASVRAVLGMPSSALSDAEAMALLLDPARNRHLGSTLNESTMSRLTRSLYNVQFTYQKKISHTADSQDQRHRTVPASRPVLMRQFTGDVDAIVPELIEQCEPARQYYNEQLADLFRTIVRFLDAGGTEEEAVYMLPNAFPIRFYESGDLLNLHHKWKARTCYNAQEEIFRASVEELDQAAVVLPGLTDWLRAPCYLRKRSGERPFCPEGDRFCGIPVWNQELSEYRRVL</sequence>
<dbReference type="PANTHER" id="PTHR34934:SF1">
    <property type="entry name" value="FLAVIN-DEPENDENT THYMIDYLATE SYNTHASE"/>
    <property type="match status" value="1"/>
</dbReference>
<dbReference type="GO" id="GO:0070402">
    <property type="term" value="F:NADPH binding"/>
    <property type="evidence" value="ECO:0007669"/>
    <property type="project" value="TreeGrafter"/>
</dbReference>
<evidence type="ECO:0000313" key="1">
    <source>
        <dbReference type="EMBL" id="KAB2934632.1"/>
    </source>
</evidence>
<comment type="caution">
    <text evidence="1">The sequence shown here is derived from an EMBL/GenBank/DDBJ whole genome shotgun (WGS) entry which is preliminary data.</text>
</comment>
<dbReference type="PANTHER" id="PTHR34934">
    <property type="entry name" value="FLAVIN-DEPENDENT THYMIDYLATE SYNTHASE"/>
    <property type="match status" value="1"/>
</dbReference>
<dbReference type="Gene3D" id="3.30.1360.170">
    <property type="match status" value="2"/>
</dbReference>
<dbReference type="CDD" id="cd20175">
    <property type="entry name" value="ThyX"/>
    <property type="match status" value="2"/>
</dbReference>
<dbReference type="InterPro" id="IPR003669">
    <property type="entry name" value="Thymidylate_synthase_ThyX"/>
</dbReference>
<proteinExistence type="predicted"/>
<dbReference type="InterPro" id="IPR036098">
    <property type="entry name" value="Thymidylate_synthase_ThyX_sf"/>
</dbReference>